<protein>
    <submittedName>
        <fullName evidence="1">Uncharacterized protein</fullName>
    </submittedName>
</protein>
<keyword evidence="2" id="KW-1185">Reference proteome</keyword>
<organism evidence="1 2">
    <name type="scientific">Colletotrichum chrysophilum</name>
    <dbReference type="NCBI Taxonomy" id="1836956"/>
    <lineage>
        <taxon>Eukaryota</taxon>
        <taxon>Fungi</taxon>
        <taxon>Dikarya</taxon>
        <taxon>Ascomycota</taxon>
        <taxon>Pezizomycotina</taxon>
        <taxon>Sordariomycetes</taxon>
        <taxon>Hypocreomycetidae</taxon>
        <taxon>Glomerellales</taxon>
        <taxon>Glomerellaceae</taxon>
        <taxon>Colletotrichum</taxon>
        <taxon>Colletotrichum gloeosporioides species complex</taxon>
    </lineage>
</organism>
<proteinExistence type="predicted"/>
<gene>
    <name evidence="1" type="ORF">CCHR01_01268</name>
</gene>
<comment type="caution">
    <text evidence="1">The sequence shown here is derived from an EMBL/GenBank/DDBJ whole genome shotgun (WGS) entry which is preliminary data.</text>
</comment>
<dbReference type="EMBL" id="JAQOWY010000013">
    <property type="protein sequence ID" value="KAK1856054.1"/>
    <property type="molecule type" value="Genomic_DNA"/>
</dbReference>
<evidence type="ECO:0000313" key="2">
    <source>
        <dbReference type="Proteomes" id="UP001243330"/>
    </source>
</evidence>
<evidence type="ECO:0000313" key="1">
    <source>
        <dbReference type="EMBL" id="KAK1856054.1"/>
    </source>
</evidence>
<sequence>MEEAVANHHQSFRSDVSSFPNLCLVVGCTPIRAKRTSSPPKGNPRSHLKLIKFRNLRPGFIGYEGEKTSSEGHQSAGLLLGSRCSTWQTSPQFEGCCAGDERKVWDRECLTFFVELGQRHWAITSISNWHILIVTCWYLVEYSFARK</sequence>
<dbReference type="Proteomes" id="UP001243330">
    <property type="component" value="Unassembled WGS sequence"/>
</dbReference>
<accession>A0AAD9B2A3</accession>
<dbReference type="AlphaFoldDB" id="A0AAD9B2A3"/>
<name>A0AAD9B2A3_9PEZI</name>
<reference evidence="1" key="1">
    <citation type="submission" date="2023-01" db="EMBL/GenBank/DDBJ databases">
        <title>Colletotrichum chrysophilum M932 genome sequence.</title>
        <authorList>
            <person name="Baroncelli R."/>
        </authorList>
    </citation>
    <scope>NUCLEOTIDE SEQUENCE</scope>
    <source>
        <strain evidence="1">M932</strain>
    </source>
</reference>